<feature type="transmembrane region" description="Helical" evidence="1">
    <location>
        <begin position="28"/>
        <end position="53"/>
    </location>
</feature>
<keyword evidence="3" id="KW-1185">Reference proteome</keyword>
<keyword evidence="1" id="KW-1133">Transmembrane helix</keyword>
<dbReference type="EMBL" id="PDCJ01000001">
    <property type="protein sequence ID" value="PEG30351.1"/>
    <property type="molecule type" value="Genomic_DNA"/>
</dbReference>
<keyword evidence="1" id="KW-0472">Membrane</keyword>
<keyword evidence="1" id="KW-0812">Transmembrane</keyword>
<dbReference type="Proteomes" id="UP000220840">
    <property type="component" value="Unassembled WGS sequence"/>
</dbReference>
<sequence>MKASFFIGLLVCISAILIGFMLNDYNIAFKITGIVSVACLIIVGILNGAFISGDKYRFNLFSETKEDNNKKVKITYRLLLLAFPNIVVTIIIFVYLMK</sequence>
<evidence type="ECO:0000313" key="2">
    <source>
        <dbReference type="EMBL" id="PEG30351.1"/>
    </source>
</evidence>
<reference evidence="2 3" key="1">
    <citation type="submission" date="2017-10" db="EMBL/GenBank/DDBJ databases">
        <title>Effective Description of Clostridium neonatale sp. nov. linked to necrotizing enterocolitis in neonates and a clarification of species assignable to the genus Clostridium (Prazmowski 1880) emend. Lawson and Rainey 2016.</title>
        <authorList>
            <person name="Bernard K."/>
            <person name="Burdz T."/>
            <person name="Wiebe D."/>
            <person name="Balcewich B."/>
            <person name="Alfa M."/>
            <person name="Bernier A.-M."/>
        </authorList>
    </citation>
    <scope>NUCLEOTIDE SEQUENCE [LARGE SCALE GENOMIC DNA]</scope>
    <source>
        <strain evidence="2 3">LCDC99A005</strain>
    </source>
</reference>
<dbReference type="InterPro" id="IPR035167">
    <property type="entry name" value="DUF5316"/>
</dbReference>
<dbReference type="RefSeq" id="WP_058294523.1">
    <property type="nucleotide sequence ID" value="NZ_CAMRXB010000085.1"/>
</dbReference>
<organism evidence="2 3">
    <name type="scientific">Clostridium neonatale</name>
    <dbReference type="NCBI Taxonomy" id="137838"/>
    <lineage>
        <taxon>Bacteria</taxon>
        <taxon>Bacillati</taxon>
        <taxon>Bacillota</taxon>
        <taxon>Clostridia</taxon>
        <taxon>Eubacteriales</taxon>
        <taxon>Clostridiaceae</taxon>
        <taxon>Clostridium</taxon>
    </lineage>
</organism>
<feature type="transmembrane region" description="Helical" evidence="1">
    <location>
        <begin position="74"/>
        <end position="97"/>
    </location>
</feature>
<evidence type="ECO:0000256" key="1">
    <source>
        <dbReference type="SAM" id="Phobius"/>
    </source>
</evidence>
<dbReference type="AlphaFoldDB" id="A0A2A7MG90"/>
<dbReference type="STRING" id="137838.GCA_001458595_01657"/>
<gene>
    <name evidence="2" type="ORF">CQ394_01080</name>
</gene>
<name>A0A2A7MG90_9CLOT</name>
<evidence type="ECO:0000313" key="3">
    <source>
        <dbReference type="Proteomes" id="UP000220840"/>
    </source>
</evidence>
<comment type="caution">
    <text evidence="2">The sequence shown here is derived from an EMBL/GenBank/DDBJ whole genome shotgun (WGS) entry which is preliminary data.</text>
</comment>
<evidence type="ECO:0008006" key="4">
    <source>
        <dbReference type="Google" id="ProtNLM"/>
    </source>
</evidence>
<accession>A0A2A7MG90</accession>
<feature type="transmembrane region" description="Helical" evidence="1">
    <location>
        <begin position="5"/>
        <end position="22"/>
    </location>
</feature>
<protein>
    <recommendedName>
        <fullName evidence="4">DUF5316 domain-containing protein</fullName>
    </recommendedName>
</protein>
<proteinExistence type="predicted"/>
<dbReference type="Pfam" id="PF17247">
    <property type="entry name" value="DUF5316"/>
    <property type="match status" value="1"/>
</dbReference>
<dbReference type="OrthoDB" id="1927595at2"/>